<dbReference type="Proteomes" id="UP001164705">
    <property type="component" value="Chromosome"/>
</dbReference>
<reference evidence="1" key="1">
    <citation type="submission" date="2022-11" db="EMBL/GenBank/DDBJ databases">
        <title>Lacinutrix neustonica HL-RS19T sp. nov., isolated from the surface microlayer sample of brackish Lake Shihwa.</title>
        <authorList>
            <person name="Choi J.Y."/>
            <person name="Hwang C.Y."/>
        </authorList>
    </citation>
    <scope>NUCLEOTIDE SEQUENCE</scope>
    <source>
        <strain evidence="1">HL-RS19</strain>
    </source>
</reference>
<proteinExistence type="predicted"/>
<dbReference type="AlphaFoldDB" id="A0A9E8N090"/>
<sequence>MIKTYFDWNVLSQIKNGDHTELKEIILDNEKLFIPFSTSHIGDIFSSFKEISTQREYIESDLNFISELTKNKCLMNTGKDVVLDFYPPKELFEQRIEEKDLFNDLSLDGLMNIFEQDEFTKSLGKSLINLLKSIPLEESFKQAFENPESAEQMDKMFPGLKENLTMEGFFKSFSQMILNLNESDGYQELRKTIQGGMGINRDKIFDSKNPYKIIDDKYKKVGANPNQFIDNSKNAPEWFNEITNEYLLLDMHGYQEDKVNIKKGRKETFKNTTEDAFHAAFASICNFYIINDNKSYKKTKLIYEKLGINTIVLKPSEFVEYYQKYLDIKEVVLNFRIPFEIIKTADFYKEVMETATLRTYYVPFFFFGFFNKIMVLTPNDGSETLILLSQNGPSNHRVYSMEIQHLYKQLCEILGDDIENLGQIKDEEFKEEEWTGRKWKLDEITFRLTRPNGHFQLYFDQ</sequence>
<dbReference type="RefSeq" id="WP_267678092.1">
    <property type="nucleotide sequence ID" value="NZ_CP113088.1"/>
</dbReference>
<accession>A0A9E8N090</accession>
<keyword evidence="2" id="KW-1185">Reference proteome</keyword>
<gene>
    <name evidence="1" type="ORF">N7U66_08510</name>
</gene>
<name>A0A9E8N090_9FLAO</name>
<protein>
    <submittedName>
        <fullName evidence="1">Uncharacterized protein</fullName>
    </submittedName>
</protein>
<dbReference type="EMBL" id="CP113088">
    <property type="protein sequence ID" value="WAC03509.1"/>
    <property type="molecule type" value="Genomic_DNA"/>
</dbReference>
<evidence type="ECO:0000313" key="2">
    <source>
        <dbReference type="Proteomes" id="UP001164705"/>
    </source>
</evidence>
<organism evidence="1 2">
    <name type="scientific">Lacinutrix neustonica</name>
    <dbReference type="NCBI Taxonomy" id="2980107"/>
    <lineage>
        <taxon>Bacteria</taxon>
        <taxon>Pseudomonadati</taxon>
        <taxon>Bacteroidota</taxon>
        <taxon>Flavobacteriia</taxon>
        <taxon>Flavobacteriales</taxon>
        <taxon>Flavobacteriaceae</taxon>
        <taxon>Lacinutrix</taxon>
    </lineage>
</organism>
<dbReference type="KEGG" id="lnu:N7U66_08510"/>
<evidence type="ECO:0000313" key="1">
    <source>
        <dbReference type="EMBL" id="WAC03509.1"/>
    </source>
</evidence>